<evidence type="ECO:0000256" key="3">
    <source>
        <dbReference type="ARBA" id="ARBA00022771"/>
    </source>
</evidence>
<accession>A0AAD5XGC0</accession>
<dbReference type="PROSITE" id="PS51186">
    <property type="entry name" value="GNAT"/>
    <property type="match status" value="1"/>
</dbReference>
<keyword evidence="4" id="KW-0862">Zinc</keyword>
<organism evidence="9 10">
    <name type="scientific">Physocladia obscura</name>
    <dbReference type="NCBI Taxonomy" id="109957"/>
    <lineage>
        <taxon>Eukaryota</taxon>
        <taxon>Fungi</taxon>
        <taxon>Fungi incertae sedis</taxon>
        <taxon>Chytridiomycota</taxon>
        <taxon>Chytridiomycota incertae sedis</taxon>
        <taxon>Chytridiomycetes</taxon>
        <taxon>Chytridiales</taxon>
        <taxon>Chytriomycetaceae</taxon>
        <taxon>Physocladia</taxon>
    </lineage>
</organism>
<dbReference type="Pfam" id="PF00583">
    <property type="entry name" value="Acetyltransf_1"/>
    <property type="match status" value="1"/>
</dbReference>
<feature type="domain" description="Matrin-type" evidence="7">
    <location>
        <begin position="103"/>
        <end position="134"/>
    </location>
</feature>
<dbReference type="CDD" id="cd04301">
    <property type="entry name" value="NAT_SF"/>
    <property type="match status" value="1"/>
</dbReference>
<dbReference type="PROSITE" id="PS50171">
    <property type="entry name" value="ZF_MATRIN"/>
    <property type="match status" value="1"/>
</dbReference>
<evidence type="ECO:0000256" key="1">
    <source>
        <dbReference type="ARBA" id="ARBA00004123"/>
    </source>
</evidence>
<dbReference type="GO" id="GO:0000398">
    <property type="term" value="P:mRNA splicing, via spliceosome"/>
    <property type="evidence" value="ECO:0007669"/>
    <property type="project" value="InterPro"/>
</dbReference>
<feature type="domain" description="N-acetyltransferase" evidence="8">
    <location>
        <begin position="175"/>
        <end position="350"/>
    </location>
</feature>
<dbReference type="Gene3D" id="3.40.630.30">
    <property type="match status" value="1"/>
</dbReference>
<dbReference type="InterPro" id="IPR051421">
    <property type="entry name" value="RNA_Proc_DNA_Dmg_Regulator"/>
</dbReference>
<keyword evidence="3" id="KW-0863">Zinc-finger</keyword>
<evidence type="ECO:0000313" key="9">
    <source>
        <dbReference type="EMBL" id="KAJ3121590.1"/>
    </source>
</evidence>
<dbReference type="PANTHER" id="PTHR12786">
    <property type="entry name" value="SPLICING FACTOR SF3A-RELATED"/>
    <property type="match status" value="1"/>
</dbReference>
<dbReference type="Proteomes" id="UP001211907">
    <property type="component" value="Unassembled WGS sequence"/>
</dbReference>
<keyword evidence="2" id="KW-0479">Metal-binding</keyword>
<dbReference type="AlphaFoldDB" id="A0AAD5XGC0"/>
<protein>
    <recommendedName>
        <fullName evidence="11">N-acetyltransferase domain-containing protein</fullName>
    </recommendedName>
</protein>
<reference evidence="9" key="1">
    <citation type="submission" date="2020-05" db="EMBL/GenBank/DDBJ databases">
        <title>Phylogenomic resolution of chytrid fungi.</title>
        <authorList>
            <person name="Stajich J.E."/>
            <person name="Amses K."/>
            <person name="Simmons R."/>
            <person name="Seto K."/>
            <person name="Myers J."/>
            <person name="Bonds A."/>
            <person name="Quandt C.A."/>
            <person name="Barry K."/>
            <person name="Liu P."/>
            <person name="Grigoriev I."/>
            <person name="Longcore J.E."/>
            <person name="James T.Y."/>
        </authorList>
    </citation>
    <scope>NUCLEOTIDE SEQUENCE</scope>
    <source>
        <strain evidence="9">JEL0513</strain>
    </source>
</reference>
<dbReference type="Pfam" id="PF11931">
    <property type="entry name" value="SF3a60_Prp9_C"/>
    <property type="match status" value="1"/>
</dbReference>
<dbReference type="GO" id="GO:0005681">
    <property type="term" value="C:spliceosomal complex"/>
    <property type="evidence" value="ECO:0007669"/>
    <property type="project" value="InterPro"/>
</dbReference>
<evidence type="ECO:0000256" key="2">
    <source>
        <dbReference type="ARBA" id="ARBA00022723"/>
    </source>
</evidence>
<sequence>MHLKIFELKIQKLAESLAAQREDTRDLVERKQTLSADAIEKAKVVYDEQDYGEEEEENFRADEEPEVEEEYTEIYNPLKLPMGWDGKQIPYWLYKLHGLDVEYPCEICDNFIYMGRKAFDRHYQEWRHAHGIRCLKIPNTMYFQEITRIQDAYVFHEKEDTEGNVFHKKTFEGMISIVPATPQFVDEILAIQEKCYAPEIWESKQEFLRIVDCASSFVAIDNHPNDLTSFNQNNAIVVGYILAHPWPTSSEPPILHKFAAPQEQVQECHFIHDVSISPDYRGMKIADMLLQAVFESALVGVGAAAVVTLVSVNGTVGYWQKRGFVVKQTVSKGVLQSYPNGAQFMFFDNSS</sequence>
<dbReference type="InterPro" id="IPR024598">
    <property type="entry name" value="SF3a60/Prp9_C"/>
</dbReference>
<keyword evidence="10" id="KW-1185">Reference proteome</keyword>
<dbReference type="GO" id="GO:0003723">
    <property type="term" value="F:RNA binding"/>
    <property type="evidence" value="ECO:0007669"/>
    <property type="project" value="InterPro"/>
</dbReference>
<dbReference type="InterPro" id="IPR016181">
    <property type="entry name" value="Acyl_CoA_acyltransferase"/>
</dbReference>
<dbReference type="InterPro" id="IPR000690">
    <property type="entry name" value="Matrin/U1-C_Znf_C2H2"/>
</dbReference>
<dbReference type="EMBL" id="JADGJH010000869">
    <property type="protein sequence ID" value="KAJ3121590.1"/>
    <property type="molecule type" value="Genomic_DNA"/>
</dbReference>
<feature type="region of interest" description="Disordered" evidence="6">
    <location>
        <begin position="47"/>
        <end position="66"/>
    </location>
</feature>
<evidence type="ECO:0000256" key="6">
    <source>
        <dbReference type="SAM" id="MobiDB-lite"/>
    </source>
</evidence>
<comment type="subcellular location">
    <subcellularLocation>
        <location evidence="1">Nucleus</location>
    </subcellularLocation>
</comment>
<name>A0AAD5XGC0_9FUNG</name>
<evidence type="ECO:0000259" key="8">
    <source>
        <dbReference type="PROSITE" id="PS51186"/>
    </source>
</evidence>
<dbReference type="PANTHER" id="PTHR12786:SF2">
    <property type="entry name" value="SPLICING FACTOR 3A SUBUNIT 3"/>
    <property type="match status" value="1"/>
</dbReference>
<proteinExistence type="predicted"/>
<dbReference type="InterPro" id="IPR000182">
    <property type="entry name" value="GNAT_dom"/>
</dbReference>
<comment type="caution">
    <text evidence="9">The sequence shown here is derived from an EMBL/GenBank/DDBJ whole genome shotgun (WGS) entry which is preliminary data.</text>
</comment>
<dbReference type="GO" id="GO:0008270">
    <property type="term" value="F:zinc ion binding"/>
    <property type="evidence" value="ECO:0007669"/>
    <property type="project" value="UniProtKB-KW"/>
</dbReference>
<evidence type="ECO:0000256" key="4">
    <source>
        <dbReference type="ARBA" id="ARBA00022833"/>
    </source>
</evidence>
<evidence type="ECO:0008006" key="11">
    <source>
        <dbReference type="Google" id="ProtNLM"/>
    </source>
</evidence>
<evidence type="ECO:0000256" key="5">
    <source>
        <dbReference type="ARBA" id="ARBA00023242"/>
    </source>
</evidence>
<dbReference type="SUPFAM" id="SSF55729">
    <property type="entry name" value="Acyl-CoA N-acyltransferases (Nat)"/>
    <property type="match status" value="1"/>
</dbReference>
<evidence type="ECO:0000259" key="7">
    <source>
        <dbReference type="PROSITE" id="PS50171"/>
    </source>
</evidence>
<gene>
    <name evidence="9" type="ORF">HK100_012310</name>
</gene>
<evidence type="ECO:0000313" key="10">
    <source>
        <dbReference type="Proteomes" id="UP001211907"/>
    </source>
</evidence>
<dbReference type="GO" id="GO:0016747">
    <property type="term" value="F:acyltransferase activity, transferring groups other than amino-acyl groups"/>
    <property type="evidence" value="ECO:0007669"/>
    <property type="project" value="InterPro"/>
</dbReference>
<keyword evidence="5" id="KW-0539">Nucleus</keyword>